<feature type="transmembrane region" description="Helical" evidence="6">
    <location>
        <begin position="77"/>
        <end position="98"/>
    </location>
</feature>
<dbReference type="EMBL" id="FQXV01000021">
    <property type="protein sequence ID" value="SHI23520.1"/>
    <property type="molecule type" value="Genomic_DNA"/>
</dbReference>
<dbReference type="InterPro" id="IPR006214">
    <property type="entry name" value="Bax_inhibitor_1-related"/>
</dbReference>
<evidence type="ECO:0000256" key="2">
    <source>
        <dbReference type="ARBA" id="ARBA00010350"/>
    </source>
</evidence>
<dbReference type="Pfam" id="PF01027">
    <property type="entry name" value="Bax1-I"/>
    <property type="match status" value="1"/>
</dbReference>
<feature type="transmembrane region" description="Helical" evidence="6">
    <location>
        <begin position="135"/>
        <end position="153"/>
    </location>
</feature>
<keyword evidence="4 6" id="KW-1133">Transmembrane helix</keyword>
<evidence type="ECO:0000313" key="7">
    <source>
        <dbReference type="EMBL" id="SHI23520.1"/>
    </source>
</evidence>
<gene>
    <name evidence="7" type="ORF">SAMN02745823_03731</name>
</gene>
<dbReference type="PANTHER" id="PTHR23291:SF50">
    <property type="entry name" value="PROTEIN LIFEGUARD 4"/>
    <property type="match status" value="1"/>
</dbReference>
<dbReference type="Proteomes" id="UP000183995">
    <property type="component" value="Unassembled WGS sequence"/>
</dbReference>
<keyword evidence="8" id="KW-1185">Reference proteome</keyword>
<evidence type="ECO:0000256" key="6">
    <source>
        <dbReference type="RuleBase" id="RU004379"/>
    </source>
</evidence>
<evidence type="ECO:0000256" key="4">
    <source>
        <dbReference type="ARBA" id="ARBA00022989"/>
    </source>
</evidence>
<dbReference type="AlphaFoldDB" id="A0A1M5ZH16"/>
<keyword evidence="3 6" id="KW-0812">Transmembrane</keyword>
<reference evidence="7 8" key="1">
    <citation type="submission" date="2016-11" db="EMBL/GenBank/DDBJ databases">
        <authorList>
            <person name="Jaros S."/>
            <person name="Januszkiewicz K."/>
            <person name="Wedrychowicz H."/>
        </authorList>
    </citation>
    <scope>NUCLEOTIDE SEQUENCE [LARGE SCALE GENOMIC DNA]</scope>
    <source>
        <strain evidence="7 8">DSM 10068</strain>
    </source>
</reference>
<dbReference type="STRING" id="1123282.SAMN02745823_03731"/>
<evidence type="ECO:0008006" key="9">
    <source>
        <dbReference type="Google" id="ProtNLM"/>
    </source>
</evidence>
<protein>
    <recommendedName>
        <fullName evidence="9">Modulator of FtsH protease</fullName>
    </recommendedName>
</protein>
<feature type="transmembrane region" description="Helical" evidence="6">
    <location>
        <begin position="104"/>
        <end position="123"/>
    </location>
</feature>
<keyword evidence="5 6" id="KW-0472">Membrane</keyword>
<name>A0A1M5ZH16_9FIRM</name>
<feature type="transmembrane region" description="Helical" evidence="6">
    <location>
        <begin position="44"/>
        <end position="65"/>
    </location>
</feature>
<accession>A0A1M5ZH16</accession>
<proteinExistence type="inferred from homology"/>
<evidence type="ECO:0000256" key="1">
    <source>
        <dbReference type="ARBA" id="ARBA00004141"/>
    </source>
</evidence>
<dbReference type="CDD" id="cd10432">
    <property type="entry name" value="BI-1-like_bacterial"/>
    <property type="match status" value="1"/>
</dbReference>
<dbReference type="PANTHER" id="PTHR23291">
    <property type="entry name" value="BAX INHIBITOR-RELATED"/>
    <property type="match status" value="1"/>
</dbReference>
<evidence type="ECO:0000256" key="3">
    <source>
        <dbReference type="ARBA" id="ARBA00022692"/>
    </source>
</evidence>
<dbReference type="RefSeq" id="WP_073082940.1">
    <property type="nucleotide sequence ID" value="NZ_FQXV01000021.1"/>
</dbReference>
<feature type="transmembrane region" description="Helical" evidence="6">
    <location>
        <begin position="159"/>
        <end position="178"/>
    </location>
</feature>
<comment type="subcellular location">
    <subcellularLocation>
        <location evidence="1">Membrane</location>
        <topology evidence="1">Multi-pass membrane protein</topology>
    </subcellularLocation>
</comment>
<sequence>MYPDTQYKERTFFSRVFFNMTWALVLTALVAYGVASYPPFINAVMYNTGGLFILAILEVILVAFLSRRIMTMSVGAAYVGLVVFSLVNGVTLSLIFWVYALESIFTVFFAAAGLFLVMGALGYVTKTDLSAMGRFFLMSLFGIIIVSLVNIFIGSSTLMYVISFVSVLVFSGLTAYDMQYLKQMYHSTSLTPEMYEKIAIMGALRLYLDLINLFLNLLRIFGRRR</sequence>
<evidence type="ECO:0000256" key="5">
    <source>
        <dbReference type="ARBA" id="ARBA00023136"/>
    </source>
</evidence>
<evidence type="ECO:0000313" key="8">
    <source>
        <dbReference type="Proteomes" id="UP000183995"/>
    </source>
</evidence>
<feature type="transmembrane region" description="Helical" evidence="6">
    <location>
        <begin position="12"/>
        <end position="32"/>
    </location>
</feature>
<dbReference type="GO" id="GO:0005886">
    <property type="term" value="C:plasma membrane"/>
    <property type="evidence" value="ECO:0007669"/>
    <property type="project" value="TreeGrafter"/>
</dbReference>
<comment type="similarity">
    <text evidence="2 6">Belongs to the BI1 family.</text>
</comment>
<organism evidence="7 8">
    <name type="scientific">Sporobacter termitidis DSM 10068</name>
    <dbReference type="NCBI Taxonomy" id="1123282"/>
    <lineage>
        <taxon>Bacteria</taxon>
        <taxon>Bacillati</taxon>
        <taxon>Bacillota</taxon>
        <taxon>Clostridia</taxon>
        <taxon>Eubacteriales</taxon>
        <taxon>Oscillospiraceae</taxon>
        <taxon>Sporobacter</taxon>
    </lineage>
</organism>
<dbReference type="OrthoDB" id="9793828at2"/>